<evidence type="ECO:0000313" key="2">
    <source>
        <dbReference type="Proteomes" id="UP000632222"/>
    </source>
</evidence>
<gene>
    <name evidence="1" type="ORF">GCM10008938_33510</name>
</gene>
<accession>A0ABQ2D650</accession>
<reference evidence="2" key="1">
    <citation type="journal article" date="2019" name="Int. J. Syst. Evol. Microbiol.">
        <title>The Global Catalogue of Microorganisms (GCM) 10K type strain sequencing project: providing services to taxonomists for standard genome sequencing and annotation.</title>
        <authorList>
            <consortium name="The Broad Institute Genomics Platform"/>
            <consortium name="The Broad Institute Genome Sequencing Center for Infectious Disease"/>
            <person name="Wu L."/>
            <person name="Ma J."/>
        </authorList>
    </citation>
    <scope>NUCLEOTIDE SEQUENCE [LARGE SCALE GENOMIC DNA]</scope>
    <source>
        <strain evidence="2">JCM 14370</strain>
    </source>
</reference>
<dbReference type="EMBL" id="BMOD01000014">
    <property type="protein sequence ID" value="GGJ44631.1"/>
    <property type="molecule type" value="Genomic_DNA"/>
</dbReference>
<sequence>MIHPDVLIEAFEFYASTQKVSHCHLEVYVKEQRAVVVWTELLSNPGMSVTNAAEELADAVVELLKDLMFQVPKPVFIERYDARSYGDPADQERLSRVVLSRDARGKHRGASWVALQLPLQQVLQEEMGV</sequence>
<keyword evidence="2" id="KW-1185">Reference proteome</keyword>
<name>A0ABQ2D650_9DEIO</name>
<dbReference type="Proteomes" id="UP000632222">
    <property type="component" value="Unassembled WGS sequence"/>
</dbReference>
<proteinExistence type="predicted"/>
<evidence type="ECO:0000313" key="1">
    <source>
        <dbReference type="EMBL" id="GGJ44631.1"/>
    </source>
</evidence>
<comment type="caution">
    <text evidence="1">The sequence shown here is derived from an EMBL/GenBank/DDBJ whole genome shotgun (WGS) entry which is preliminary data.</text>
</comment>
<dbReference type="RefSeq" id="WP_189004447.1">
    <property type="nucleotide sequence ID" value="NZ_BMOD01000014.1"/>
</dbReference>
<organism evidence="1 2">
    <name type="scientific">Deinococcus roseus</name>
    <dbReference type="NCBI Taxonomy" id="392414"/>
    <lineage>
        <taxon>Bacteria</taxon>
        <taxon>Thermotogati</taxon>
        <taxon>Deinococcota</taxon>
        <taxon>Deinococci</taxon>
        <taxon>Deinococcales</taxon>
        <taxon>Deinococcaceae</taxon>
        <taxon>Deinococcus</taxon>
    </lineage>
</organism>
<protein>
    <submittedName>
        <fullName evidence="1">Uncharacterized protein</fullName>
    </submittedName>
</protein>